<protein>
    <submittedName>
        <fullName evidence="3">16S rRNA (Guanine(966)-N(2))-methyltransferase RsmD</fullName>
    </submittedName>
</protein>
<dbReference type="PANTHER" id="PTHR43542">
    <property type="entry name" value="METHYLTRANSFERASE"/>
    <property type="match status" value="1"/>
</dbReference>
<evidence type="ECO:0000313" key="4">
    <source>
        <dbReference type="Proteomes" id="UP000294360"/>
    </source>
</evidence>
<dbReference type="GO" id="GO:0003676">
    <property type="term" value="F:nucleic acid binding"/>
    <property type="evidence" value="ECO:0007669"/>
    <property type="project" value="InterPro"/>
</dbReference>
<dbReference type="InterPro" id="IPR029063">
    <property type="entry name" value="SAM-dependent_MTases_sf"/>
</dbReference>
<dbReference type="PANTHER" id="PTHR43542:SF1">
    <property type="entry name" value="METHYLTRANSFERASE"/>
    <property type="match status" value="1"/>
</dbReference>
<keyword evidence="2 3" id="KW-0808">Transferase</keyword>
<dbReference type="PIRSF" id="PIRSF004553">
    <property type="entry name" value="CHP00095"/>
    <property type="match status" value="1"/>
</dbReference>
<keyword evidence="1 3" id="KW-0489">Methyltransferase</keyword>
<dbReference type="NCBIfam" id="TIGR00095">
    <property type="entry name" value="16S rRNA (guanine(966)-N(2))-methyltransferase RsmD"/>
    <property type="match status" value="1"/>
</dbReference>
<dbReference type="EMBL" id="LR536450">
    <property type="protein sequence ID" value="VFU10848.1"/>
    <property type="molecule type" value="Genomic_DNA"/>
</dbReference>
<dbReference type="CDD" id="cd02440">
    <property type="entry name" value="AdoMet_MTases"/>
    <property type="match status" value="1"/>
</dbReference>
<sequence>MQGKGVPAKGARAENLKSMRIVGGRLKGRTLKGPASDSIRPTSDRLRESLFNILEHGYGAPVEGARVIDVFAGTGALAIEALSRGAAFALFVDQSAQAAAIIRANIEALGLGQTTRVLRRDARKLGAAPKDERYDIAFLDPPYGRGLAAPALTALREGGWLEKGALVLIEETTQSEVALPDGFAPREIRQFGDTQVVFASAG</sequence>
<evidence type="ECO:0000256" key="1">
    <source>
        <dbReference type="ARBA" id="ARBA00022603"/>
    </source>
</evidence>
<dbReference type="Proteomes" id="UP000294360">
    <property type="component" value="Chromosome"/>
</dbReference>
<dbReference type="SUPFAM" id="SSF53335">
    <property type="entry name" value="S-adenosyl-L-methionine-dependent methyltransferases"/>
    <property type="match status" value="1"/>
</dbReference>
<dbReference type="Pfam" id="PF03602">
    <property type="entry name" value="Cons_hypoth95"/>
    <property type="match status" value="1"/>
</dbReference>
<dbReference type="Gene3D" id="3.40.50.150">
    <property type="entry name" value="Vaccinia Virus protein VP39"/>
    <property type="match status" value="1"/>
</dbReference>
<proteinExistence type="predicted"/>
<dbReference type="PROSITE" id="PS00092">
    <property type="entry name" value="N6_MTASE"/>
    <property type="match status" value="1"/>
</dbReference>
<evidence type="ECO:0000313" key="3">
    <source>
        <dbReference type="EMBL" id="VFU10848.1"/>
    </source>
</evidence>
<dbReference type="AlphaFoldDB" id="A0A4U8Z5N9"/>
<evidence type="ECO:0000256" key="2">
    <source>
        <dbReference type="ARBA" id="ARBA00022679"/>
    </source>
</evidence>
<gene>
    <name evidence="3" type="primary">rsmD</name>
    <name evidence="3" type="ORF">MTUNDRAET4_3967</name>
</gene>
<organism evidence="3 4">
    <name type="scientific">Methylocella tundrae</name>
    <dbReference type="NCBI Taxonomy" id="227605"/>
    <lineage>
        <taxon>Bacteria</taxon>
        <taxon>Pseudomonadati</taxon>
        <taxon>Pseudomonadota</taxon>
        <taxon>Alphaproteobacteria</taxon>
        <taxon>Hyphomicrobiales</taxon>
        <taxon>Beijerinckiaceae</taxon>
        <taxon>Methylocella</taxon>
    </lineage>
</organism>
<dbReference type="GO" id="GO:0031167">
    <property type="term" value="P:rRNA methylation"/>
    <property type="evidence" value="ECO:0007669"/>
    <property type="project" value="InterPro"/>
</dbReference>
<name>A0A4U8Z5N9_METTU</name>
<dbReference type="InterPro" id="IPR004398">
    <property type="entry name" value="RNA_MeTrfase_RsmD"/>
</dbReference>
<reference evidence="3 4" key="1">
    <citation type="submission" date="2019-03" db="EMBL/GenBank/DDBJ databases">
        <authorList>
            <person name="Kox A.R. M."/>
        </authorList>
    </citation>
    <scope>NUCLEOTIDE SEQUENCE [LARGE SCALE GENOMIC DNA]</scope>
    <source>
        <strain evidence="3">MTUNDRAET4 annotated genome</strain>
    </source>
</reference>
<dbReference type="KEGG" id="mtun:MTUNDRAET4_3967"/>
<dbReference type="GO" id="GO:0008168">
    <property type="term" value="F:methyltransferase activity"/>
    <property type="evidence" value="ECO:0007669"/>
    <property type="project" value="UniProtKB-KW"/>
</dbReference>
<accession>A0A4U8Z5N9</accession>
<dbReference type="InterPro" id="IPR002052">
    <property type="entry name" value="DNA_methylase_N6_adenine_CS"/>
</dbReference>